<evidence type="ECO:0000313" key="1">
    <source>
        <dbReference type="EMBL" id="PVE12991.1"/>
    </source>
</evidence>
<dbReference type="RefSeq" id="WP_030349850.1">
    <property type="nucleotide sequence ID" value="NZ_AZSP01000049.1"/>
</dbReference>
<sequence length="148" mass="15973">MTTAQQLAVIELLRVRAFPAERGPTELGRSGPGYHLAELFQGDGTADAGQHGAEHTALTGILTARFGEPHYISLWSVRTRLGAGEEIPDPWRELSDGFDYLHLWRWEGRWLALGAAGEAGADGEAGPDGEAGERPFRIVVAVTETDPP</sequence>
<protein>
    <submittedName>
        <fullName evidence="1">Uncharacterized protein</fullName>
    </submittedName>
</protein>
<gene>
    <name evidence="1" type="ORF">Y717_24705</name>
</gene>
<name>A0A2T7TD17_9ACTN</name>
<organism evidence="1 2">
    <name type="scientific">Streptomyces scopuliridis RB72</name>
    <dbReference type="NCBI Taxonomy" id="1440053"/>
    <lineage>
        <taxon>Bacteria</taxon>
        <taxon>Bacillati</taxon>
        <taxon>Actinomycetota</taxon>
        <taxon>Actinomycetes</taxon>
        <taxon>Kitasatosporales</taxon>
        <taxon>Streptomycetaceae</taxon>
        <taxon>Streptomyces</taxon>
    </lineage>
</organism>
<keyword evidence="2" id="KW-1185">Reference proteome</keyword>
<accession>A0A2T7TD17</accession>
<comment type="caution">
    <text evidence="1">The sequence shown here is derived from an EMBL/GenBank/DDBJ whole genome shotgun (WGS) entry which is preliminary data.</text>
</comment>
<evidence type="ECO:0000313" key="2">
    <source>
        <dbReference type="Proteomes" id="UP000245992"/>
    </source>
</evidence>
<reference evidence="1 2" key="1">
    <citation type="submission" date="2013-12" db="EMBL/GenBank/DDBJ databases">
        <title>Annotated genome of Streptomyces scopuliridis.</title>
        <authorList>
            <person name="Olson J.B."/>
        </authorList>
    </citation>
    <scope>NUCLEOTIDE SEQUENCE [LARGE SCALE GENOMIC DNA]</scope>
    <source>
        <strain evidence="1 2">RB72</strain>
    </source>
</reference>
<dbReference type="AlphaFoldDB" id="A0A2T7TD17"/>
<dbReference type="EMBL" id="AZSP01000049">
    <property type="protein sequence ID" value="PVE12991.1"/>
    <property type="molecule type" value="Genomic_DNA"/>
</dbReference>
<dbReference type="Proteomes" id="UP000245992">
    <property type="component" value="Unassembled WGS sequence"/>
</dbReference>
<dbReference type="OrthoDB" id="3478947at2"/>
<proteinExistence type="predicted"/>